<dbReference type="GO" id="GO:0031146">
    <property type="term" value="P:SCF-dependent proteasomal ubiquitin-dependent protein catabolic process"/>
    <property type="evidence" value="ECO:0007669"/>
    <property type="project" value="TreeGrafter"/>
</dbReference>
<dbReference type="CDD" id="cd09917">
    <property type="entry name" value="F-box_SF"/>
    <property type="match status" value="1"/>
</dbReference>
<dbReference type="Gene3D" id="3.80.10.10">
    <property type="entry name" value="Ribonuclease Inhibitor"/>
    <property type="match status" value="2"/>
</dbReference>
<keyword evidence="1" id="KW-0833">Ubl conjugation pathway</keyword>
<dbReference type="GO" id="GO:0019005">
    <property type="term" value="C:SCF ubiquitin ligase complex"/>
    <property type="evidence" value="ECO:0007669"/>
    <property type="project" value="TreeGrafter"/>
</dbReference>
<evidence type="ECO:0000259" key="2">
    <source>
        <dbReference type="PROSITE" id="PS50181"/>
    </source>
</evidence>
<dbReference type="OrthoDB" id="2153609at2759"/>
<dbReference type="SUPFAM" id="SSF52047">
    <property type="entry name" value="RNI-like"/>
    <property type="match status" value="1"/>
</dbReference>
<gene>
    <name evidence="3" type="ORF">PVAND_014388</name>
</gene>
<dbReference type="PROSITE" id="PS50181">
    <property type="entry name" value="FBOX"/>
    <property type="match status" value="1"/>
</dbReference>
<dbReference type="SMART" id="SM00256">
    <property type="entry name" value="FBOX"/>
    <property type="match status" value="1"/>
</dbReference>
<evidence type="ECO:0000313" key="3">
    <source>
        <dbReference type="EMBL" id="KAG5666354.1"/>
    </source>
</evidence>
<dbReference type="PANTHER" id="PTHR13318:SF152">
    <property type="entry name" value="F-BOX_LRR-REPEAT PROTEIN 4"/>
    <property type="match status" value="1"/>
</dbReference>
<dbReference type="SMART" id="SM00367">
    <property type="entry name" value="LRR_CC"/>
    <property type="match status" value="5"/>
</dbReference>
<accession>A0A9J6B9G2</accession>
<dbReference type="Pfam" id="PF12937">
    <property type="entry name" value="F-box-like"/>
    <property type="match status" value="1"/>
</dbReference>
<evidence type="ECO:0000256" key="1">
    <source>
        <dbReference type="ARBA" id="ARBA00022786"/>
    </source>
</evidence>
<proteinExistence type="predicted"/>
<protein>
    <recommendedName>
        <fullName evidence="2">F-box domain-containing protein</fullName>
    </recommendedName>
</protein>
<feature type="domain" description="F-box" evidence="2">
    <location>
        <begin position="249"/>
        <end position="295"/>
    </location>
</feature>
<keyword evidence="4" id="KW-1185">Reference proteome</keyword>
<name>A0A9J6B9G2_POLVA</name>
<organism evidence="3 4">
    <name type="scientific">Polypedilum vanderplanki</name>
    <name type="common">Sleeping chironomid midge</name>
    <dbReference type="NCBI Taxonomy" id="319348"/>
    <lineage>
        <taxon>Eukaryota</taxon>
        <taxon>Metazoa</taxon>
        <taxon>Ecdysozoa</taxon>
        <taxon>Arthropoda</taxon>
        <taxon>Hexapoda</taxon>
        <taxon>Insecta</taxon>
        <taxon>Pterygota</taxon>
        <taxon>Neoptera</taxon>
        <taxon>Endopterygota</taxon>
        <taxon>Diptera</taxon>
        <taxon>Nematocera</taxon>
        <taxon>Chironomoidea</taxon>
        <taxon>Chironomidae</taxon>
        <taxon>Chironominae</taxon>
        <taxon>Polypedilum</taxon>
        <taxon>Polypedilum</taxon>
    </lineage>
</organism>
<dbReference type="InterPro" id="IPR006553">
    <property type="entry name" value="Leu-rich_rpt_Cys-con_subtyp"/>
</dbReference>
<dbReference type="InterPro" id="IPR032675">
    <property type="entry name" value="LRR_dom_sf"/>
</dbReference>
<dbReference type="AlphaFoldDB" id="A0A9J6B9G2"/>
<dbReference type="Proteomes" id="UP001107558">
    <property type="component" value="Chromosome 4"/>
</dbReference>
<comment type="caution">
    <text evidence="3">The sequence shown here is derived from an EMBL/GenBank/DDBJ whole genome shotgun (WGS) entry which is preliminary data.</text>
</comment>
<dbReference type="InterPro" id="IPR001810">
    <property type="entry name" value="F-box_dom"/>
</dbReference>
<reference evidence="3" key="1">
    <citation type="submission" date="2021-03" db="EMBL/GenBank/DDBJ databases">
        <title>Chromosome level genome of the anhydrobiotic midge Polypedilum vanderplanki.</title>
        <authorList>
            <person name="Yoshida Y."/>
            <person name="Kikawada T."/>
            <person name="Gusev O."/>
        </authorList>
    </citation>
    <scope>NUCLEOTIDE SEQUENCE</scope>
    <source>
        <strain evidence="3">NIAS01</strain>
        <tissue evidence="3">Whole body or cell culture</tissue>
    </source>
</reference>
<evidence type="ECO:0000313" key="4">
    <source>
        <dbReference type="Proteomes" id="UP001107558"/>
    </source>
</evidence>
<dbReference type="InterPro" id="IPR036047">
    <property type="entry name" value="F-box-like_dom_sf"/>
</dbReference>
<sequence length="595" mass="68533">MFSNNTKCSTSEDDDASIISQYAQDLLDYSSCYGSHGSLSYSAVNICGRPCKYPSYGDFAECFSLRHYGPRTDNEYSVKDIHDKITFHDFVVIQFENFVVPREITIFETYNPGAVVKILAYMWNDKRWEVLYEEQPMLVEKKSRAFCPKLKKVNAMTRVLRIEFDCSLLDYYIGIDSVLLTGLKPSTLIPQPVTESKFIMGLIQQKLDNVNFRPQLTASDAIEEFLKNDLNKFIENVGFTDSAVQIRREKAISDMPDEVIFKIMSFLDLKSLYNCSRVSKKFHQIAKDPLLYTEVNLRVYWYRVNTILFSSLQERCKLIRKLDLSSCGYYGSVTAEDFIKFLRANGRSLTHLRLNSSQFLNSFCLQQIGFKCENLIELSLQNYANISEEREFRPLSLLTRLETVDLSRSGIDTFALVTLMKSNKNLLHMYLAFNQQLSVDQICLHISIDLPRLRTLDLWKCHGLTTAGLRVLARCENLEVCDFGWNLREESIITDPFKNLIQNNPRIRKFVLAAVRGIAERDLLNIAALCTNLEYLDLMGIVGITSEAVHKILQSCNRLKVIDLSFCENLDDVTLFQWANEFNVCIKRSEVPSEF</sequence>
<dbReference type="SUPFAM" id="SSF81383">
    <property type="entry name" value="F-box domain"/>
    <property type="match status" value="1"/>
</dbReference>
<dbReference type="EMBL" id="JADBJN010000004">
    <property type="protein sequence ID" value="KAG5666354.1"/>
    <property type="molecule type" value="Genomic_DNA"/>
</dbReference>
<dbReference type="PANTHER" id="PTHR13318">
    <property type="entry name" value="PARTNER OF PAIRED, ISOFORM B-RELATED"/>
    <property type="match status" value="1"/>
</dbReference>